<comment type="catalytic activity">
    <reaction evidence="8 9">
        <text>5-phospho-alpha-D-ribose 1-diphosphate + nicotinate + ATP + H2O = nicotinate beta-D-ribonucleotide + ADP + phosphate + diphosphate</text>
        <dbReference type="Rhea" id="RHEA:36163"/>
        <dbReference type="ChEBI" id="CHEBI:15377"/>
        <dbReference type="ChEBI" id="CHEBI:30616"/>
        <dbReference type="ChEBI" id="CHEBI:32544"/>
        <dbReference type="ChEBI" id="CHEBI:33019"/>
        <dbReference type="ChEBI" id="CHEBI:43474"/>
        <dbReference type="ChEBI" id="CHEBI:57502"/>
        <dbReference type="ChEBI" id="CHEBI:58017"/>
        <dbReference type="ChEBI" id="CHEBI:456216"/>
        <dbReference type="EC" id="6.3.4.21"/>
    </reaction>
</comment>
<comment type="caution">
    <text evidence="13">The sequence shown here is derived from an EMBL/GenBank/DDBJ whole genome shotgun (WGS) entry which is preliminary data.</text>
</comment>
<evidence type="ECO:0000259" key="12">
    <source>
        <dbReference type="Pfam" id="PF17956"/>
    </source>
</evidence>
<dbReference type="PANTHER" id="PTHR11098:SF1">
    <property type="entry name" value="NICOTINATE PHOSPHORIBOSYLTRANSFERASE"/>
    <property type="match status" value="1"/>
</dbReference>
<name>A0A1E7X9L1_9LACO</name>
<evidence type="ECO:0000256" key="2">
    <source>
        <dbReference type="ARBA" id="ARBA00010897"/>
    </source>
</evidence>
<keyword evidence="7 9" id="KW-0808">Transferase</keyword>
<keyword evidence="4" id="KW-0597">Phosphoprotein</keyword>
<dbReference type="AlphaFoldDB" id="A0A1E7X9L1"/>
<evidence type="ECO:0000256" key="9">
    <source>
        <dbReference type="RuleBase" id="RU365100"/>
    </source>
</evidence>
<keyword evidence="13" id="KW-0328">Glycosyltransferase</keyword>
<feature type="domain" description="Nicotinate phosphoribosyltransferase C-terminal" evidence="12">
    <location>
        <begin position="386"/>
        <end position="494"/>
    </location>
</feature>
<evidence type="ECO:0000256" key="6">
    <source>
        <dbReference type="ARBA" id="ARBA00022642"/>
    </source>
</evidence>
<evidence type="ECO:0000256" key="3">
    <source>
        <dbReference type="ARBA" id="ARBA00013236"/>
    </source>
</evidence>
<evidence type="ECO:0000256" key="7">
    <source>
        <dbReference type="ARBA" id="ARBA00022679"/>
    </source>
</evidence>
<feature type="domain" description="Nicotinate phosphoribosyltransferase N-terminal" evidence="11">
    <location>
        <begin position="35"/>
        <end position="158"/>
    </location>
</feature>
<dbReference type="NCBIfam" id="NF006695">
    <property type="entry name" value="PRK09243.1-2"/>
    <property type="match status" value="1"/>
</dbReference>
<dbReference type="FunFam" id="3.20.20.70:FF:000076">
    <property type="entry name" value="Nicotinate phosphoribosyltransferase"/>
    <property type="match status" value="1"/>
</dbReference>
<comment type="PTM">
    <text evidence="9">Transiently phosphorylated on a His residue during the reaction cycle. Phosphorylation strongly increases the affinity for substrates and increases the rate of nicotinate D-ribonucleotide production. Dephosphorylation regenerates the low-affinity form of the enzyme, leading to product release.</text>
</comment>
<dbReference type="PIRSF" id="PIRSF000484">
    <property type="entry name" value="NAPRT"/>
    <property type="match status" value="1"/>
</dbReference>
<dbReference type="Pfam" id="PF17767">
    <property type="entry name" value="NAPRTase_N"/>
    <property type="match status" value="1"/>
</dbReference>
<dbReference type="Gene3D" id="3.20.20.70">
    <property type="entry name" value="Aldolase class I"/>
    <property type="match status" value="1"/>
</dbReference>
<evidence type="ECO:0000256" key="8">
    <source>
        <dbReference type="ARBA" id="ARBA00048668"/>
    </source>
</evidence>
<dbReference type="Pfam" id="PF17956">
    <property type="entry name" value="NAPRTase_C"/>
    <property type="match status" value="1"/>
</dbReference>
<reference evidence="13 14" key="1">
    <citation type="submission" date="2016-09" db="EMBL/GenBank/DDBJ databases">
        <title>Genome Sequence of Lactobacillus sunkii Strain CG01.</title>
        <authorList>
            <person name="Poehlein A."/>
            <person name="Gabris C."/>
            <person name="Bengelsdorf F.R."/>
            <person name="Duerre P."/>
            <person name="Daniel R."/>
        </authorList>
    </citation>
    <scope>NUCLEOTIDE SEQUENCE [LARGE SCALE GENOMIC DNA]</scope>
    <source>
        <strain evidence="13 14">CG_D</strain>
    </source>
</reference>
<dbReference type="SUPFAM" id="SSF51690">
    <property type="entry name" value="Nicotinate/Quinolinate PRTase C-terminal domain-like"/>
    <property type="match status" value="1"/>
</dbReference>
<comment type="similarity">
    <text evidence="2 9">Belongs to the NAPRTase family.</text>
</comment>
<dbReference type="UniPathway" id="UPA00253">
    <property type="reaction ID" value="UER00457"/>
</dbReference>
<keyword evidence="6 9" id="KW-0662">Pyridine nucleotide biosynthesis</keyword>
<dbReference type="InterPro" id="IPR041525">
    <property type="entry name" value="N/Namide_PRibTrfase"/>
</dbReference>
<dbReference type="CDD" id="cd01570">
    <property type="entry name" value="NAPRTase_A"/>
    <property type="match status" value="1"/>
</dbReference>
<dbReference type="NCBIfam" id="NF009131">
    <property type="entry name" value="PRK12484.1"/>
    <property type="match status" value="1"/>
</dbReference>
<dbReference type="GO" id="GO:0005829">
    <property type="term" value="C:cytosol"/>
    <property type="evidence" value="ECO:0007669"/>
    <property type="project" value="TreeGrafter"/>
</dbReference>
<dbReference type="EMBL" id="MIQE01000024">
    <property type="protein sequence ID" value="OFA09826.1"/>
    <property type="molecule type" value="Genomic_DNA"/>
</dbReference>
<dbReference type="InterPro" id="IPR036068">
    <property type="entry name" value="Nicotinate_pribotase-like_C"/>
</dbReference>
<dbReference type="SUPFAM" id="SSF54675">
    <property type="entry name" value="Nicotinate/Quinolinate PRTase N-terminal domain-like"/>
    <property type="match status" value="1"/>
</dbReference>
<keyword evidence="5 9" id="KW-0436">Ligase</keyword>
<dbReference type="Proteomes" id="UP000177010">
    <property type="component" value="Unassembled WGS sequence"/>
</dbReference>
<gene>
    <name evidence="13" type="primary">pncB2_2</name>
    <name evidence="13" type="ORF">LASUN_23080</name>
</gene>
<evidence type="ECO:0000259" key="10">
    <source>
        <dbReference type="Pfam" id="PF04095"/>
    </source>
</evidence>
<accession>A0A1E7X9L1</accession>
<dbReference type="InterPro" id="IPR040727">
    <property type="entry name" value="NAPRTase_N"/>
</dbReference>
<protein>
    <recommendedName>
        <fullName evidence="3 9">Nicotinate phosphoribosyltransferase</fullName>
        <ecNumber evidence="3 9">6.3.4.21</ecNumber>
    </recommendedName>
</protein>
<evidence type="ECO:0000256" key="1">
    <source>
        <dbReference type="ARBA" id="ARBA00004952"/>
    </source>
</evidence>
<comment type="function">
    <text evidence="9">Catalyzes the first step in the biosynthesis of NAD from nicotinic acid, the ATP-dependent synthesis of beta-nicotinate D-ribonucleotide from nicotinate and 5-phospho-D-ribose 1-phosphate.</text>
</comment>
<organism evidence="13 14">
    <name type="scientific">Lentilactobacillus sunkii</name>
    <dbReference type="NCBI Taxonomy" id="481719"/>
    <lineage>
        <taxon>Bacteria</taxon>
        <taxon>Bacillati</taxon>
        <taxon>Bacillota</taxon>
        <taxon>Bacilli</taxon>
        <taxon>Lactobacillales</taxon>
        <taxon>Lactobacillaceae</taxon>
        <taxon>Lentilactobacillus</taxon>
    </lineage>
</organism>
<evidence type="ECO:0000259" key="11">
    <source>
        <dbReference type="Pfam" id="PF17767"/>
    </source>
</evidence>
<feature type="domain" description="Nicotinate/nicotinamide phosphoribosyltransferase" evidence="10">
    <location>
        <begin position="179"/>
        <end position="369"/>
    </location>
</feature>
<dbReference type="InterPro" id="IPR007229">
    <property type="entry name" value="Nic_PRibTrfase-Fam"/>
</dbReference>
<sequence>MYNKSFKYFYFKKIKVKSTFNIKRKCLNIMNNLSMLTDLYEFSMANGYRQTITDEQGVFDVFFRKVPDDGSFVIAAGLEQVVKSLQNFSFDDSDIEYLRSLNLFQENFLTYLKDFKFDCKVSAVPEGTPVFPREPLLTIQGPLLQTQLFETLVLNILNHQSLIATKARRITYSAGNRPVMEFGARRAQGPDSATYGARAAVIGGCTSTSNVLAAKKFGIPAAGTMAHAWIESFPDELTSFEKWAEVYPDNAALLVDTYDVLKSGVPNAIKVFKELKKNGHKPVGIRIDSGDITQLSKAARKMLDDAGLPEVKITASNALDEHVVASLLHEGAPLDNFGIGEKLITSASSPVLSGVYKLAAVIENGKMIPKIKVSASREKVTLPGLKQVYRLYEPGTNKAFADVIALSDESLDQPITVVKANPLATKREQRIEKFDAKPLQVEALDGTNLKMALPGVFDIQKYAKQKLGEIPSATERLVNPDEFPIYITTKLADLQERLLEEDGQ</sequence>
<dbReference type="InterPro" id="IPR006405">
    <property type="entry name" value="Nic_PRibTrfase_pncB"/>
</dbReference>
<dbReference type="Gene3D" id="3.20.140.10">
    <property type="entry name" value="nicotinate phosphoribosyltransferase"/>
    <property type="match status" value="1"/>
</dbReference>
<evidence type="ECO:0000313" key="14">
    <source>
        <dbReference type="Proteomes" id="UP000177010"/>
    </source>
</evidence>
<dbReference type="STRING" id="481719.LASUN_23080"/>
<comment type="pathway">
    <text evidence="1 9">Cofactor biosynthesis; NAD(+) biosynthesis; nicotinate D-ribonucleotide from nicotinate: step 1/1.</text>
</comment>
<dbReference type="NCBIfam" id="TIGR01513">
    <property type="entry name" value="NAPRTase_put"/>
    <property type="match status" value="1"/>
</dbReference>
<dbReference type="PANTHER" id="PTHR11098">
    <property type="entry name" value="NICOTINATE PHOSPHORIBOSYLTRANSFERASE"/>
    <property type="match status" value="1"/>
</dbReference>
<evidence type="ECO:0000313" key="13">
    <source>
        <dbReference type="EMBL" id="OFA09826.1"/>
    </source>
</evidence>
<dbReference type="EC" id="6.3.4.21" evidence="3 9"/>
<dbReference type="InterPro" id="IPR013785">
    <property type="entry name" value="Aldolase_TIM"/>
</dbReference>
<evidence type="ECO:0000256" key="4">
    <source>
        <dbReference type="ARBA" id="ARBA00022553"/>
    </source>
</evidence>
<dbReference type="InterPro" id="IPR041619">
    <property type="entry name" value="NAPRTase_C"/>
</dbReference>
<dbReference type="GO" id="GO:0004516">
    <property type="term" value="F:nicotinate phosphoribosyltransferase activity"/>
    <property type="evidence" value="ECO:0007669"/>
    <property type="project" value="UniProtKB-UniRule"/>
</dbReference>
<dbReference type="GO" id="GO:0047280">
    <property type="term" value="F:nicotinamide phosphoribosyltransferase activity"/>
    <property type="evidence" value="ECO:0007669"/>
    <property type="project" value="UniProtKB-ARBA"/>
</dbReference>
<evidence type="ECO:0000256" key="5">
    <source>
        <dbReference type="ARBA" id="ARBA00022598"/>
    </source>
</evidence>
<dbReference type="GO" id="GO:0034355">
    <property type="term" value="P:NAD+ biosynthetic process via the salvage pathway"/>
    <property type="evidence" value="ECO:0007669"/>
    <property type="project" value="TreeGrafter"/>
</dbReference>
<dbReference type="Pfam" id="PF04095">
    <property type="entry name" value="NAPRTase"/>
    <property type="match status" value="1"/>
</dbReference>
<proteinExistence type="inferred from homology"/>